<reference evidence="1 2" key="1">
    <citation type="submission" date="2018-02" db="EMBL/GenBank/DDBJ databases">
        <title>Subsurface microbial communities from deep shales in Ohio and West Virginia, USA.</title>
        <authorList>
            <person name="Wrighton K."/>
        </authorList>
    </citation>
    <scope>NUCLEOTIDE SEQUENCE [LARGE SCALE GENOMIC DNA]</scope>
    <source>
        <strain evidence="1 2">MARC-MIP3H16</strain>
    </source>
</reference>
<sequence length="31" mass="3740">MGEKFLDFTDFVMEIIYKIDIILYKLGEKIL</sequence>
<proteinExistence type="predicted"/>
<comment type="caution">
    <text evidence="1">The sequence shown here is derived from an EMBL/GenBank/DDBJ whole genome shotgun (WGS) entry which is preliminary data.</text>
</comment>
<gene>
    <name evidence="1" type="ORF">B0F89_11155</name>
</gene>
<accession>A0AB36ZZK4</accession>
<protein>
    <submittedName>
        <fullName evidence="1">Uncharacterized protein</fullName>
    </submittedName>
</protein>
<dbReference type="Proteomes" id="UP000239861">
    <property type="component" value="Unassembled WGS sequence"/>
</dbReference>
<evidence type="ECO:0000313" key="2">
    <source>
        <dbReference type="Proteomes" id="UP000239861"/>
    </source>
</evidence>
<dbReference type="EMBL" id="PTIW01000011">
    <property type="protein sequence ID" value="PPK61285.1"/>
    <property type="molecule type" value="Genomic_DNA"/>
</dbReference>
<dbReference type="AlphaFoldDB" id="A0AB36ZZK4"/>
<evidence type="ECO:0000313" key="1">
    <source>
        <dbReference type="EMBL" id="PPK61285.1"/>
    </source>
</evidence>
<organism evidence="1 2">
    <name type="scientific">Malaciobacter marinus</name>
    <dbReference type="NCBI Taxonomy" id="505249"/>
    <lineage>
        <taxon>Bacteria</taxon>
        <taxon>Pseudomonadati</taxon>
        <taxon>Campylobacterota</taxon>
        <taxon>Epsilonproteobacteria</taxon>
        <taxon>Campylobacterales</taxon>
        <taxon>Arcobacteraceae</taxon>
        <taxon>Malaciobacter</taxon>
    </lineage>
</organism>
<name>A0AB36ZZK4_9BACT</name>